<feature type="transmembrane region" description="Helical" evidence="1">
    <location>
        <begin position="135"/>
        <end position="157"/>
    </location>
</feature>
<keyword evidence="3" id="KW-1185">Reference proteome</keyword>
<keyword evidence="1" id="KW-0472">Membrane</keyword>
<evidence type="ECO:0000313" key="3">
    <source>
        <dbReference type="Proteomes" id="UP001597168"/>
    </source>
</evidence>
<protein>
    <submittedName>
        <fullName evidence="2">DUF2306 domain-containing protein</fullName>
    </submittedName>
</protein>
<dbReference type="InterPro" id="IPR018750">
    <property type="entry name" value="DUF2306_membrane"/>
</dbReference>
<evidence type="ECO:0000313" key="2">
    <source>
        <dbReference type="EMBL" id="MFD1151470.1"/>
    </source>
</evidence>
<feature type="transmembrane region" description="Helical" evidence="1">
    <location>
        <begin position="72"/>
        <end position="96"/>
    </location>
</feature>
<dbReference type="Proteomes" id="UP001597168">
    <property type="component" value="Unassembled WGS sequence"/>
</dbReference>
<keyword evidence="1" id="KW-0812">Transmembrane</keyword>
<keyword evidence="1" id="KW-1133">Transmembrane helix</keyword>
<sequence>MYSIAFGIYSFVRFIGFDVSQSTALPPRPEVPLQYPLLALHVIFGSVAMVTAPFQVWPWLRNSRPKVHRRIGLVYYFGGVIPSGILAIPTAVFVSAGQSLRMALFTLGVLWLFTTYVGFRAALQGRYDDHRRWMVRNVALTTSIITARLMFMANFFGIQMLAPDTYPADARWTFTEAYSAGIWGGLVVHLIIAEWISLRPRRRARRATRTSVTTG</sequence>
<dbReference type="EMBL" id="JBHTLK010000241">
    <property type="protein sequence ID" value="MFD1151470.1"/>
    <property type="molecule type" value="Genomic_DNA"/>
</dbReference>
<feature type="transmembrane region" description="Helical" evidence="1">
    <location>
        <begin position="177"/>
        <end position="196"/>
    </location>
</feature>
<dbReference type="Pfam" id="PF10067">
    <property type="entry name" value="DUF2306"/>
    <property type="match status" value="1"/>
</dbReference>
<organism evidence="2 3">
    <name type="scientific">Saccharothrix hoggarensis</name>
    <dbReference type="NCBI Taxonomy" id="913853"/>
    <lineage>
        <taxon>Bacteria</taxon>
        <taxon>Bacillati</taxon>
        <taxon>Actinomycetota</taxon>
        <taxon>Actinomycetes</taxon>
        <taxon>Pseudonocardiales</taxon>
        <taxon>Pseudonocardiaceae</taxon>
        <taxon>Saccharothrix</taxon>
    </lineage>
</organism>
<feature type="transmembrane region" description="Helical" evidence="1">
    <location>
        <begin position="38"/>
        <end position="60"/>
    </location>
</feature>
<feature type="transmembrane region" description="Helical" evidence="1">
    <location>
        <begin position="102"/>
        <end position="123"/>
    </location>
</feature>
<evidence type="ECO:0000256" key="1">
    <source>
        <dbReference type="SAM" id="Phobius"/>
    </source>
</evidence>
<gene>
    <name evidence="2" type="ORF">ACFQ3T_30430</name>
</gene>
<name>A0ABW3R3U4_9PSEU</name>
<accession>A0ABW3R3U4</accession>
<reference evidence="3" key="1">
    <citation type="journal article" date="2019" name="Int. J. Syst. Evol. Microbiol.">
        <title>The Global Catalogue of Microorganisms (GCM) 10K type strain sequencing project: providing services to taxonomists for standard genome sequencing and annotation.</title>
        <authorList>
            <consortium name="The Broad Institute Genomics Platform"/>
            <consortium name="The Broad Institute Genome Sequencing Center for Infectious Disease"/>
            <person name="Wu L."/>
            <person name="Ma J."/>
        </authorList>
    </citation>
    <scope>NUCLEOTIDE SEQUENCE [LARGE SCALE GENOMIC DNA]</scope>
    <source>
        <strain evidence="3">CCUG 60214</strain>
    </source>
</reference>
<proteinExistence type="predicted"/>
<comment type="caution">
    <text evidence="2">The sequence shown here is derived from an EMBL/GenBank/DDBJ whole genome shotgun (WGS) entry which is preliminary data.</text>
</comment>